<evidence type="ECO:0000256" key="1">
    <source>
        <dbReference type="ARBA" id="ARBA00022942"/>
    </source>
</evidence>
<dbReference type="PROSITE" id="PS51475">
    <property type="entry name" value="PROTEASOME_ALPHA_2"/>
    <property type="match status" value="1"/>
</dbReference>
<dbReference type="InterPro" id="IPR001353">
    <property type="entry name" value="Proteasome_sua/b"/>
</dbReference>
<dbReference type="InterPro" id="IPR050115">
    <property type="entry name" value="Proteasome_alpha"/>
</dbReference>
<proteinExistence type="inferred from homology"/>
<evidence type="ECO:0000313" key="3">
    <source>
        <dbReference type="EMBL" id="KRX04743.1"/>
    </source>
</evidence>
<dbReference type="InParanoid" id="A0A0V0QRJ4"/>
<dbReference type="PANTHER" id="PTHR11599">
    <property type="entry name" value="PROTEASOME SUBUNIT ALPHA/BETA"/>
    <property type="match status" value="1"/>
</dbReference>
<dbReference type="OMA" id="YVLNDNM"/>
<protein>
    <recommendedName>
        <fullName evidence="5">Nucleophile aminohydrolase</fullName>
    </recommendedName>
</protein>
<dbReference type="EMBL" id="LDAU01000111">
    <property type="protein sequence ID" value="KRX04743.1"/>
    <property type="molecule type" value="Genomic_DNA"/>
</dbReference>
<dbReference type="GO" id="GO:0019773">
    <property type="term" value="C:proteasome core complex, alpha-subunit complex"/>
    <property type="evidence" value="ECO:0007669"/>
    <property type="project" value="UniProtKB-UniRule"/>
</dbReference>
<comment type="caution">
    <text evidence="3">The sequence shown here is derived from an EMBL/GenBank/DDBJ whole genome shotgun (WGS) entry which is preliminary data.</text>
</comment>
<keyword evidence="1 2" id="KW-0647">Proteasome</keyword>
<dbReference type="AlphaFoldDB" id="A0A0V0QRJ4"/>
<dbReference type="Pfam" id="PF00227">
    <property type="entry name" value="Proteasome"/>
    <property type="match status" value="1"/>
</dbReference>
<dbReference type="OrthoDB" id="298325at2759"/>
<keyword evidence="4" id="KW-1185">Reference proteome</keyword>
<reference evidence="3 4" key="1">
    <citation type="journal article" date="2015" name="Sci. Rep.">
        <title>Genome of the facultative scuticociliatosis pathogen Pseudocohnilembus persalinus provides insight into its virulence through horizontal gene transfer.</title>
        <authorList>
            <person name="Xiong J."/>
            <person name="Wang G."/>
            <person name="Cheng J."/>
            <person name="Tian M."/>
            <person name="Pan X."/>
            <person name="Warren A."/>
            <person name="Jiang C."/>
            <person name="Yuan D."/>
            <person name="Miao W."/>
        </authorList>
    </citation>
    <scope>NUCLEOTIDE SEQUENCE [LARGE SCALE GENOMIC DNA]</scope>
    <source>
        <strain evidence="3">36N120E</strain>
    </source>
</reference>
<dbReference type="FunCoup" id="A0A0V0QRJ4">
    <property type="interactions" value="373"/>
</dbReference>
<name>A0A0V0QRJ4_PSEPJ</name>
<evidence type="ECO:0000256" key="2">
    <source>
        <dbReference type="PROSITE-ProRule" id="PRU00808"/>
    </source>
</evidence>
<organism evidence="3 4">
    <name type="scientific">Pseudocohnilembus persalinus</name>
    <name type="common">Ciliate</name>
    <dbReference type="NCBI Taxonomy" id="266149"/>
    <lineage>
        <taxon>Eukaryota</taxon>
        <taxon>Sar</taxon>
        <taxon>Alveolata</taxon>
        <taxon>Ciliophora</taxon>
        <taxon>Intramacronucleata</taxon>
        <taxon>Oligohymenophorea</taxon>
        <taxon>Scuticociliatia</taxon>
        <taxon>Philasterida</taxon>
        <taxon>Pseudocohnilembidae</taxon>
        <taxon>Pseudocohnilembus</taxon>
    </lineage>
</organism>
<evidence type="ECO:0000313" key="4">
    <source>
        <dbReference type="Proteomes" id="UP000054937"/>
    </source>
</evidence>
<evidence type="ECO:0008006" key="5">
    <source>
        <dbReference type="Google" id="ProtNLM"/>
    </source>
</evidence>
<dbReference type="GO" id="GO:0051603">
    <property type="term" value="P:proteolysis involved in protein catabolic process"/>
    <property type="evidence" value="ECO:0007669"/>
    <property type="project" value="InterPro"/>
</dbReference>
<gene>
    <name evidence="3" type="ORF">PPERSA_11799</name>
</gene>
<dbReference type="Gene3D" id="3.60.20.10">
    <property type="entry name" value="Glutamine Phosphoribosylpyrophosphate, subunit 1, domain 1"/>
    <property type="match status" value="1"/>
</dbReference>
<sequence length="248" mass="28233">MASQFDKKTNCFDRDGRLQQLENAQKAIETMGASVSVLTKEGIVLTCVRQDYSFLLEQTKDSDKIYKLDDHIYVVTGGILADANYLIDRARVACARYRYQFQSEIPVEQLTVEICDIKQQYTHFGGKRPFGASFIVAGFDRHHQYQIYSTEPSGFYFGWRAQARGRQHETANSLLKQEYKEDINLQDGLNLAVKALVKTLDTTNPEAKKIEVQVISKNDKGQIQGRSLPDKEIEQILKNIGFEGHGQQ</sequence>
<dbReference type="Proteomes" id="UP000054937">
    <property type="component" value="Unassembled WGS sequence"/>
</dbReference>
<accession>A0A0V0QRJ4</accession>
<dbReference type="InterPro" id="IPR029055">
    <property type="entry name" value="Ntn_hydrolases_N"/>
</dbReference>
<dbReference type="SUPFAM" id="SSF56235">
    <property type="entry name" value="N-terminal nucleophile aminohydrolases (Ntn hydrolases)"/>
    <property type="match status" value="1"/>
</dbReference>
<comment type="similarity">
    <text evidence="2">Belongs to the peptidase T1A family.</text>
</comment>
<dbReference type="InterPro" id="IPR023332">
    <property type="entry name" value="Proteasome_alpha-type"/>
</dbReference>